<name>A0A4P5ZCG0_PLAAG</name>
<organism evidence="1 2">
    <name type="scientific">Planktothrix agardhii CCAP 1459/11A</name>
    <dbReference type="NCBI Taxonomy" id="282420"/>
    <lineage>
        <taxon>Bacteria</taxon>
        <taxon>Bacillati</taxon>
        <taxon>Cyanobacteriota</taxon>
        <taxon>Cyanophyceae</taxon>
        <taxon>Oscillatoriophycideae</taxon>
        <taxon>Oscillatoriales</taxon>
        <taxon>Microcoleaceae</taxon>
        <taxon>Planktothrix</taxon>
    </lineage>
</organism>
<gene>
    <name evidence="1" type="ORF">PA905_15460</name>
</gene>
<evidence type="ECO:0000313" key="2">
    <source>
        <dbReference type="Proteomes" id="UP000299794"/>
    </source>
</evidence>
<proteinExistence type="predicted"/>
<reference evidence="2" key="1">
    <citation type="submission" date="2019-02" db="EMBL/GenBank/DDBJ databases">
        <title>Draft genome sequence of Planktothrix agardhii NIES-905.</title>
        <authorList>
            <person name="Yamaguchi H."/>
            <person name="Suzuki S."/>
            <person name="Kawachi M."/>
        </authorList>
    </citation>
    <scope>NUCLEOTIDE SEQUENCE [LARGE SCALE GENOMIC DNA]</scope>
    <source>
        <strain evidence="2">CCAP 1459/11A</strain>
    </source>
</reference>
<comment type="caution">
    <text evidence="1">The sequence shown here is derived from an EMBL/GenBank/DDBJ whole genome shotgun (WGS) entry which is preliminary data.</text>
</comment>
<sequence length="169" mass="19178">MTSPVVREFLLISLYRPPGKLYNTGIYFARQTLFKTGKLLTGKFDLAFEPSVSKSLLAQSMPSTPMQQTLMSVTEAFKSFKNLRDLHKKSQLHFRPKPPGYLKGSKLFKVAYPNSGGQRPTLINGQLRFALGLTVKRWFGVSEFFLPMPSNLDYSKVKEFTILPKSCFV</sequence>
<dbReference type="Proteomes" id="UP000299794">
    <property type="component" value="Unassembled WGS sequence"/>
</dbReference>
<evidence type="ECO:0000313" key="1">
    <source>
        <dbReference type="EMBL" id="GDZ93706.1"/>
    </source>
</evidence>
<dbReference type="AlphaFoldDB" id="A0A4P5ZCG0"/>
<accession>A0A4P5ZCG0</accession>
<dbReference type="EMBL" id="BJCD01000036">
    <property type="protein sequence ID" value="GDZ93706.1"/>
    <property type="molecule type" value="Genomic_DNA"/>
</dbReference>
<protein>
    <submittedName>
        <fullName evidence="1">Transposase</fullName>
    </submittedName>
</protein>